<dbReference type="GO" id="GO:0004015">
    <property type="term" value="F:adenosylmethionine-8-amino-7-oxononanoate transaminase activity"/>
    <property type="evidence" value="ECO:0007669"/>
    <property type="project" value="UniProtKB-UniRule"/>
</dbReference>
<dbReference type="Pfam" id="PF00202">
    <property type="entry name" value="Aminotran_3"/>
    <property type="match status" value="1"/>
</dbReference>
<evidence type="ECO:0000256" key="6">
    <source>
        <dbReference type="ARBA" id="ARBA00022756"/>
    </source>
</evidence>
<evidence type="ECO:0000256" key="4">
    <source>
        <dbReference type="ARBA" id="ARBA00022679"/>
    </source>
</evidence>
<keyword evidence="7 9" id="KW-0663">Pyridoxal phosphate</keyword>
<reference evidence="10 11" key="2">
    <citation type="journal article" date="2010" name="J. Bacteriol.">
        <title>Genome sequence of the polysaccharide-degrading, thermophilic anaerobe Spirochaeta thermophila DSM 6192.</title>
        <authorList>
            <person name="Angelov A."/>
            <person name="Liebl S."/>
            <person name="Ballschmiter M."/>
            <person name="Bomeke M."/>
            <person name="Lehmann R."/>
            <person name="Liesegang H."/>
            <person name="Daniel R."/>
            <person name="Liebl W."/>
        </authorList>
    </citation>
    <scope>NUCLEOTIDE SEQUENCE [LARGE SCALE GENOMIC DNA]</scope>
    <source>
        <strain evidence="11">ATCC 49972 / DSM 6192 / RI 19.B1</strain>
    </source>
</reference>
<evidence type="ECO:0000256" key="3">
    <source>
        <dbReference type="ARBA" id="ARBA00022576"/>
    </source>
</evidence>
<dbReference type="SUPFAM" id="SSF53383">
    <property type="entry name" value="PLP-dependent transferases"/>
    <property type="match status" value="1"/>
</dbReference>
<dbReference type="EC" id="2.6.1.62" evidence="9"/>
<comment type="subunit">
    <text evidence="9">Homodimer.</text>
</comment>
<keyword evidence="9" id="KW-0963">Cytoplasm</keyword>
<dbReference type="InterPro" id="IPR015421">
    <property type="entry name" value="PyrdxlP-dep_Trfase_major"/>
</dbReference>
<keyword evidence="3 9" id="KW-0032">Aminotransferase</keyword>
<dbReference type="GO" id="GO:0005737">
    <property type="term" value="C:cytoplasm"/>
    <property type="evidence" value="ECO:0007669"/>
    <property type="project" value="UniProtKB-SubCell"/>
</dbReference>
<dbReference type="HAMAP" id="MF_00834">
    <property type="entry name" value="BioA"/>
    <property type="match status" value="1"/>
</dbReference>
<evidence type="ECO:0000256" key="7">
    <source>
        <dbReference type="ARBA" id="ARBA00022898"/>
    </source>
</evidence>
<dbReference type="PANTHER" id="PTHR42684">
    <property type="entry name" value="ADENOSYLMETHIONINE-8-AMINO-7-OXONONANOATE AMINOTRANSFERASE"/>
    <property type="match status" value="1"/>
</dbReference>
<dbReference type="HOGENOM" id="CLU_016922_4_3_12"/>
<feature type="binding site" evidence="9">
    <location>
        <position position="148"/>
    </location>
    <ligand>
        <name>substrate</name>
    </ligand>
</feature>
<dbReference type="Gene3D" id="3.40.640.10">
    <property type="entry name" value="Type I PLP-dependent aspartate aminotransferase-like (Major domain)"/>
    <property type="match status" value="1"/>
</dbReference>
<comment type="function">
    <text evidence="9">Catalyzes the transfer of the alpha-amino group from S-adenosyl-L-methionine (SAM) to 7-keto-8-aminopelargonic acid (KAPA) to form 7,8-diaminopelargonic acid (DAPA). It is the only aminotransferase known to utilize SAM as an amino donor.</text>
</comment>
<feature type="binding site" evidence="9">
    <location>
        <position position="289"/>
    </location>
    <ligand>
        <name>substrate</name>
    </ligand>
</feature>
<dbReference type="EMBL" id="CP001698">
    <property type="protein sequence ID" value="ADN02266.1"/>
    <property type="molecule type" value="Genomic_DNA"/>
</dbReference>
<proteinExistence type="inferred from homology"/>
<evidence type="ECO:0000256" key="5">
    <source>
        <dbReference type="ARBA" id="ARBA00022691"/>
    </source>
</evidence>
<sequence>MRHEDLLAIDRAHIWHPYTQMKDYEQEDHLLITHAEGPYLFDHLGNRYYDAIGSWWTTVWGHRYPPLIEAIRSQLERLDHVLFAGCTHPPAIQLVNTLSHTLHPSLSRFFFSDDGSTAVEVALKMAYQYYRNRGEKGRELFIHLKDSYHGDTSGCMSVGGIEIYFSHYRGLMVQSVEVLPPLRKYASSPPPFTEDGGDERVLEEGLTRMEEVLHRFRDKVAGVIVEPILMGAAGMQVYSPRYLRRLRELTSEYQILLIFDEVVTGCGRTGAMWAYEQAGVVPDILVAAKGLTGGMLPLALTVTTDEIYYAFYDDYLKGKTFFHGHSYTANPIACALAHANATLLRESGILETNKETWEIFHRELLGWRGTPWVGDIRFIGCVGAVDVVRHKQDEREIPFPAGLRIGRRIAQKGRQHGLLLRPLGDTIYWIFRLNATPDEVRGVLHTTYQVIEETIWEVKNSDALS</sequence>
<dbReference type="UniPathway" id="UPA00078">
    <property type="reaction ID" value="UER00160"/>
</dbReference>
<organism evidence="10 11">
    <name type="scientific">Winmispira thermophila (strain ATCC 49972 / DSM 6192 / RI 19.B1)</name>
    <name type="common">Spirochaeta thermophila</name>
    <dbReference type="NCBI Taxonomy" id="665571"/>
    <lineage>
        <taxon>Bacteria</taxon>
        <taxon>Pseudomonadati</taxon>
        <taxon>Spirochaetota</taxon>
        <taxon>Spirochaetia</taxon>
        <taxon>Winmispirales</taxon>
        <taxon>Winmispiraceae</taxon>
        <taxon>Winmispira</taxon>
    </lineage>
</organism>
<reference key="1">
    <citation type="submission" date="2009-08" db="EMBL/GenBank/DDBJ databases">
        <title>The genome sequence of Spirochaeta thermophila DSM6192.</title>
        <authorList>
            <person name="Angelov A."/>
            <person name="Mientus M."/>
            <person name="Wittenberg S."/>
            <person name="Lehmann R."/>
            <person name="Liesegang H."/>
            <person name="Daniel R."/>
            <person name="Liebl W."/>
        </authorList>
    </citation>
    <scope>NUCLEOTIDE SEQUENCE</scope>
    <source>
        <strain>DSM 6192</strain>
    </source>
</reference>
<dbReference type="PROSITE" id="PS00600">
    <property type="entry name" value="AA_TRANSFER_CLASS_3"/>
    <property type="match status" value="1"/>
</dbReference>
<dbReference type="PaxDb" id="665571-STHERM_c13250"/>
<keyword evidence="4 9" id="KW-0808">Transferase</keyword>
<dbReference type="GO" id="GO:0030170">
    <property type="term" value="F:pyridoxal phosphate binding"/>
    <property type="evidence" value="ECO:0007669"/>
    <property type="project" value="UniProtKB-UniRule"/>
</dbReference>
<evidence type="ECO:0000256" key="9">
    <source>
        <dbReference type="HAMAP-Rule" id="MF_00834"/>
    </source>
</evidence>
<comment type="similarity">
    <text evidence="9">Belongs to the class-III pyridoxal-phosphate-dependent aminotransferase family. BioA subfamily.</text>
</comment>
<comment type="pathway">
    <text evidence="2 9">Cofactor biosynthesis; biotin biosynthesis; 7,8-diaminononanoate from 8-amino-7-oxononanoate (SAM route): step 1/1.</text>
</comment>
<feature type="binding site" evidence="9">
    <location>
        <begin position="325"/>
        <end position="326"/>
    </location>
    <ligand>
        <name>pyridoxal 5'-phosphate</name>
        <dbReference type="ChEBI" id="CHEBI:597326"/>
    </ligand>
</feature>
<evidence type="ECO:0000313" key="11">
    <source>
        <dbReference type="Proteomes" id="UP000001296"/>
    </source>
</evidence>
<dbReference type="RefSeq" id="WP_013314107.1">
    <property type="nucleotide sequence ID" value="NC_014484.1"/>
</dbReference>
<dbReference type="InterPro" id="IPR015424">
    <property type="entry name" value="PyrdxlP-dep_Trfase"/>
</dbReference>
<evidence type="ECO:0000313" key="10">
    <source>
        <dbReference type="EMBL" id="ADN02266.1"/>
    </source>
</evidence>
<dbReference type="KEGG" id="sta:STHERM_c13250"/>
<dbReference type="InterPro" id="IPR049704">
    <property type="entry name" value="Aminotrans_3_PPA_site"/>
</dbReference>
<dbReference type="eggNOG" id="COG0161">
    <property type="taxonomic scope" value="Bacteria"/>
</dbReference>
<feature type="binding site" evidence="9">
    <location>
        <begin position="115"/>
        <end position="116"/>
    </location>
    <ligand>
        <name>pyridoxal 5'-phosphate</name>
        <dbReference type="ChEBI" id="CHEBI:597326"/>
    </ligand>
</feature>
<feature type="binding site" evidence="9">
    <location>
        <position position="260"/>
    </location>
    <ligand>
        <name>pyridoxal 5'-phosphate</name>
        <dbReference type="ChEBI" id="CHEBI:597326"/>
    </ligand>
</feature>
<dbReference type="GO" id="GO:0009102">
    <property type="term" value="P:biotin biosynthetic process"/>
    <property type="evidence" value="ECO:0007669"/>
    <property type="project" value="UniProtKB-UniRule"/>
</dbReference>
<dbReference type="InterPro" id="IPR015422">
    <property type="entry name" value="PyrdxlP-dep_Trfase_small"/>
</dbReference>
<dbReference type="PANTHER" id="PTHR42684:SF17">
    <property type="entry name" value="ADENOSYLMETHIONINE-8-AMINO-7-OXONONANOATE AMINOTRANSFERASE"/>
    <property type="match status" value="1"/>
</dbReference>
<dbReference type="NCBIfam" id="TIGR00508">
    <property type="entry name" value="bioA"/>
    <property type="match status" value="1"/>
</dbReference>
<feature type="binding site" evidence="9">
    <location>
        <position position="421"/>
    </location>
    <ligand>
        <name>substrate</name>
    </ligand>
</feature>
<evidence type="ECO:0000256" key="8">
    <source>
        <dbReference type="ARBA" id="ARBA00048449"/>
    </source>
</evidence>
<comment type="cofactor">
    <cofactor evidence="1 9">
        <name>pyridoxal 5'-phosphate</name>
        <dbReference type="ChEBI" id="CHEBI:597326"/>
    </cofactor>
</comment>
<dbReference type="CDD" id="cd00610">
    <property type="entry name" value="OAT_like"/>
    <property type="match status" value="1"/>
</dbReference>
<dbReference type="InterPro" id="IPR005814">
    <property type="entry name" value="Aminotrans_3"/>
</dbReference>
<feature type="site" description="Participates in the substrate recognition with KAPA and in a stacking interaction with the adenine ring of SAM" evidence="9">
    <location>
        <position position="18"/>
    </location>
</feature>
<dbReference type="Proteomes" id="UP000001296">
    <property type="component" value="Chromosome"/>
</dbReference>
<accession>E0RU45</accession>
<evidence type="ECO:0000256" key="1">
    <source>
        <dbReference type="ARBA" id="ARBA00001933"/>
    </source>
</evidence>
<evidence type="ECO:0000256" key="2">
    <source>
        <dbReference type="ARBA" id="ARBA00005063"/>
    </source>
</evidence>
<protein>
    <recommendedName>
        <fullName evidence="9">Adenosylmethionine-8-amino-7-oxononanoate aminotransferase</fullName>
        <ecNumber evidence="9">2.6.1.62</ecNumber>
    </recommendedName>
    <alternativeName>
        <fullName evidence="9">7,8-diamino-pelargonic acid aminotransferase</fullName>
        <shortName evidence="9">DAPA AT</shortName>
        <shortName evidence="9">DAPA aminotransferase</shortName>
    </alternativeName>
    <alternativeName>
        <fullName evidence="9">7,8-diaminononanoate synthase</fullName>
        <shortName evidence="9">DANS</shortName>
    </alternativeName>
    <alternativeName>
        <fullName evidence="9">Diaminopelargonic acid synthase</fullName>
    </alternativeName>
</protein>
<name>E0RU45_WINT6</name>
<feature type="binding site" evidence="9">
    <location>
        <position position="324"/>
    </location>
    <ligand>
        <name>substrate</name>
    </ligand>
</feature>
<dbReference type="AlphaFoldDB" id="E0RU45"/>
<dbReference type="InterPro" id="IPR005815">
    <property type="entry name" value="BioA"/>
</dbReference>
<feature type="modified residue" description="N6-(pyridoxal phosphate)lysine" evidence="9">
    <location>
        <position position="289"/>
    </location>
</feature>
<comment type="catalytic activity">
    <reaction evidence="8 9">
        <text>(8S)-8-amino-7-oxononanoate + S-adenosyl-L-methionine = S-adenosyl-4-methylsulfanyl-2-oxobutanoate + (7R,8S)-7,8-diammoniononanoate</text>
        <dbReference type="Rhea" id="RHEA:16861"/>
        <dbReference type="ChEBI" id="CHEBI:16490"/>
        <dbReference type="ChEBI" id="CHEBI:59789"/>
        <dbReference type="ChEBI" id="CHEBI:149468"/>
        <dbReference type="ChEBI" id="CHEBI:149469"/>
        <dbReference type="EC" id="2.6.1.62"/>
    </reaction>
</comment>
<dbReference type="Gene3D" id="3.90.1150.10">
    <property type="entry name" value="Aspartate Aminotransferase, domain 1"/>
    <property type="match status" value="1"/>
</dbReference>
<feature type="binding site" evidence="9">
    <location>
        <position position="55"/>
    </location>
    <ligand>
        <name>substrate</name>
    </ligand>
</feature>
<keyword evidence="5 9" id="KW-0949">S-adenosyl-L-methionine</keyword>
<gene>
    <name evidence="9" type="primary">bioA</name>
    <name evidence="10" type="ordered locus">STHERM_c13250</name>
</gene>
<comment type="subcellular location">
    <subcellularLocation>
        <location evidence="9">Cytoplasm</location>
    </subcellularLocation>
</comment>
<keyword evidence="6 9" id="KW-0093">Biotin biosynthesis</keyword>